<name>A0A9N8HTE1_9STRA</name>
<sequence>MDMASKADVGNTPLKGKKNEEGSSTGIPNKKHKPNEAVAMGPEVVIDSAPEAEPFSSASDAPAAAVVLSPEIKKMLEAYMKESACINALKADIEALKADMKELEASTKELEAETKELRTLLDGIAGAMEPATEYALFETAIYEFVEANHPQESNKIKYQVSQLCSWILYNLFGEQKPYAPAVPSKDFCSEQEVLSFLLASRNGGD</sequence>
<keyword evidence="4" id="KW-1185">Reference proteome</keyword>
<proteinExistence type="predicted"/>
<evidence type="ECO:0000256" key="1">
    <source>
        <dbReference type="SAM" id="Coils"/>
    </source>
</evidence>
<feature type="coiled-coil region" evidence="1">
    <location>
        <begin position="86"/>
        <end position="120"/>
    </location>
</feature>
<evidence type="ECO:0000313" key="3">
    <source>
        <dbReference type="EMBL" id="CAB9524697.1"/>
    </source>
</evidence>
<reference evidence="3" key="1">
    <citation type="submission" date="2020-06" db="EMBL/GenBank/DDBJ databases">
        <authorList>
            <consortium name="Plant Systems Biology data submission"/>
        </authorList>
    </citation>
    <scope>NUCLEOTIDE SEQUENCE</scope>
    <source>
        <strain evidence="3">D6</strain>
    </source>
</reference>
<evidence type="ECO:0000256" key="2">
    <source>
        <dbReference type="SAM" id="MobiDB-lite"/>
    </source>
</evidence>
<feature type="region of interest" description="Disordered" evidence="2">
    <location>
        <begin position="1"/>
        <end position="37"/>
    </location>
</feature>
<protein>
    <submittedName>
        <fullName evidence="3">Uncharacterized protein</fullName>
    </submittedName>
</protein>
<evidence type="ECO:0000313" key="4">
    <source>
        <dbReference type="Proteomes" id="UP001153069"/>
    </source>
</evidence>
<accession>A0A9N8HTE1</accession>
<comment type="caution">
    <text evidence="3">The sequence shown here is derived from an EMBL/GenBank/DDBJ whole genome shotgun (WGS) entry which is preliminary data.</text>
</comment>
<dbReference type="EMBL" id="CAICTM010001568">
    <property type="protein sequence ID" value="CAB9524697.1"/>
    <property type="molecule type" value="Genomic_DNA"/>
</dbReference>
<dbReference type="Proteomes" id="UP001153069">
    <property type="component" value="Unassembled WGS sequence"/>
</dbReference>
<keyword evidence="1" id="KW-0175">Coiled coil</keyword>
<gene>
    <name evidence="3" type="ORF">SEMRO_1570_G283240.1</name>
</gene>
<dbReference type="AlphaFoldDB" id="A0A9N8HTE1"/>
<organism evidence="3 4">
    <name type="scientific">Seminavis robusta</name>
    <dbReference type="NCBI Taxonomy" id="568900"/>
    <lineage>
        <taxon>Eukaryota</taxon>
        <taxon>Sar</taxon>
        <taxon>Stramenopiles</taxon>
        <taxon>Ochrophyta</taxon>
        <taxon>Bacillariophyta</taxon>
        <taxon>Bacillariophyceae</taxon>
        <taxon>Bacillariophycidae</taxon>
        <taxon>Naviculales</taxon>
        <taxon>Naviculaceae</taxon>
        <taxon>Seminavis</taxon>
    </lineage>
</organism>